<evidence type="ECO:0000256" key="5">
    <source>
        <dbReference type="ARBA" id="ARBA00022576"/>
    </source>
</evidence>
<dbReference type="NCBIfam" id="TIGR03540">
    <property type="entry name" value="DapC_direct"/>
    <property type="match status" value="1"/>
</dbReference>
<dbReference type="InterPro" id="IPR019942">
    <property type="entry name" value="DapL/ALD1"/>
</dbReference>
<comment type="cofactor">
    <cofactor evidence="1 9 10">
        <name>pyridoxal 5'-phosphate</name>
        <dbReference type="ChEBI" id="CHEBI:597326"/>
    </cofactor>
</comment>
<sequence>MHFEQAQRIKNLPPYLFARIERLIEEKRAAGVDIISLGIGDPDLPTPDHIVQELIREARNPANHQYPSSVGMLSYRRAVADWYKRRFGVELDPSNEVVALIGSKEGIAHISWCYLNPGDTVLVPDPGYPVYAGGAILAGAMPYYLPLKAEKGFLPDLADIPVEIARRAKMMFLNYPNNPTGAVAEESFFAEVVRFAREYEILVCHDAAYSEVAYDGYRPASFLQVPGAKEVGIEFSSVSKPFNMTGWRIGWAAGNREVIEALGRLKSNLDSGQFQAVQYAAMAGLQGPREVVDRVNAVYRERRDILVDGFNSLGWSLTKPKATFYVWAPVPAGHTSESFAELVLEKASVVITPGTGYGPNGAGYFRMSLTVDTGRLKEAVTRIKQNIGPVRF</sequence>
<evidence type="ECO:0000256" key="2">
    <source>
        <dbReference type="ARBA" id="ARBA00004982"/>
    </source>
</evidence>
<dbReference type="GO" id="GO:0033362">
    <property type="term" value="P:lysine biosynthetic process via diaminopimelate, diaminopimelate-aminotransferase pathway"/>
    <property type="evidence" value="ECO:0007669"/>
    <property type="project" value="UniProtKB-UniRule"/>
</dbReference>
<evidence type="ECO:0000256" key="9">
    <source>
        <dbReference type="HAMAP-Rule" id="MF_01642"/>
    </source>
</evidence>
<feature type="binding site" evidence="9">
    <location>
        <position position="178"/>
    </location>
    <ligand>
        <name>substrate</name>
    </ligand>
</feature>
<dbReference type="InterPro" id="IPR019881">
    <property type="entry name" value="DAP-NH2Trfase_DapL_Desulfo"/>
</dbReference>
<dbReference type="OrthoDB" id="9803354at2"/>
<feature type="modified residue" description="N6-(pyridoxal phosphate)lysine" evidence="9">
    <location>
        <position position="240"/>
    </location>
</feature>
<feature type="domain" description="Aminotransferase class I/classII large" evidence="11">
    <location>
        <begin position="33"/>
        <end position="383"/>
    </location>
</feature>
<dbReference type="EMBL" id="WHYR01000073">
    <property type="protein sequence ID" value="MQL53859.1"/>
    <property type="molecule type" value="Genomic_DNA"/>
</dbReference>
<dbReference type="AlphaFoldDB" id="A0A6N7IWC6"/>
<gene>
    <name evidence="9" type="primary">dapL</name>
    <name evidence="12" type="ORF">GFC01_16670</name>
</gene>
<comment type="caution">
    <text evidence="12">The sequence shown here is derived from an EMBL/GenBank/DDBJ whole genome shotgun (WGS) entry which is preliminary data.</text>
</comment>
<dbReference type="NCBIfam" id="NF006756">
    <property type="entry name" value="PRK09276.1"/>
    <property type="match status" value="1"/>
</dbReference>
<feature type="binding site" evidence="9">
    <location>
        <position position="128"/>
    </location>
    <ligand>
        <name>pyridoxal 5'-phosphate</name>
        <dbReference type="ChEBI" id="CHEBI:597326"/>
    </ligand>
</feature>
<evidence type="ECO:0000256" key="6">
    <source>
        <dbReference type="ARBA" id="ARBA00022679"/>
    </source>
</evidence>
<dbReference type="InterPro" id="IPR015421">
    <property type="entry name" value="PyrdxlP-dep_Trfase_major"/>
</dbReference>
<dbReference type="HAMAP" id="MF_01642">
    <property type="entry name" value="DapL_aminotrans_1"/>
    <property type="match status" value="1"/>
</dbReference>
<proteinExistence type="inferred from homology"/>
<dbReference type="GO" id="GO:0030170">
    <property type="term" value="F:pyridoxal phosphate binding"/>
    <property type="evidence" value="ECO:0007669"/>
    <property type="project" value="UniProtKB-UniRule"/>
</dbReference>
<comment type="function">
    <text evidence="9">Involved in the synthesis of meso-diaminopimelate (m-DAP or DL-DAP), required for both lysine and peptidoglycan biosynthesis. Catalyzes the direct conversion of tetrahydrodipicolinate to LL-diaminopimelate.</text>
</comment>
<dbReference type="PANTHER" id="PTHR42832">
    <property type="entry name" value="AMINO ACID AMINOTRANSFERASE"/>
    <property type="match status" value="1"/>
</dbReference>
<dbReference type="RefSeq" id="WP_152948312.1">
    <property type="nucleotide sequence ID" value="NZ_WHYR01000073.1"/>
</dbReference>
<feature type="binding site" evidence="9">
    <location>
        <position position="178"/>
    </location>
    <ligand>
        <name>pyridoxal 5'-phosphate</name>
        <dbReference type="ChEBI" id="CHEBI:597326"/>
    </ligand>
</feature>
<feature type="binding site" evidence="9">
    <location>
        <position position="40"/>
    </location>
    <ligand>
        <name>substrate</name>
    </ligand>
</feature>
<dbReference type="InterPro" id="IPR015424">
    <property type="entry name" value="PyrdxlP-dep_Trfase"/>
</dbReference>
<dbReference type="PANTHER" id="PTHR42832:SF3">
    <property type="entry name" value="L-GLUTAMINE--4-(METHYLSULFANYL)-2-OXOBUTANOATE AMINOTRANSFERASE"/>
    <property type="match status" value="1"/>
</dbReference>
<feature type="binding site" evidence="9">
    <location>
        <position position="128"/>
    </location>
    <ligand>
        <name>substrate</name>
    </ligand>
</feature>
<organism evidence="12 13">
    <name type="scientific">Desulfofundulus thermobenzoicus</name>
    <dbReference type="NCBI Taxonomy" id="29376"/>
    <lineage>
        <taxon>Bacteria</taxon>
        <taxon>Bacillati</taxon>
        <taxon>Bacillota</taxon>
        <taxon>Clostridia</taxon>
        <taxon>Eubacteriales</taxon>
        <taxon>Peptococcaceae</taxon>
        <taxon>Desulfofundulus</taxon>
    </lineage>
</organism>
<evidence type="ECO:0000256" key="7">
    <source>
        <dbReference type="ARBA" id="ARBA00022898"/>
    </source>
</evidence>
<dbReference type="Pfam" id="PF00155">
    <property type="entry name" value="Aminotran_1_2"/>
    <property type="match status" value="1"/>
</dbReference>
<evidence type="ECO:0000256" key="4">
    <source>
        <dbReference type="ARBA" id="ARBA00018052"/>
    </source>
</evidence>
<evidence type="ECO:0000256" key="10">
    <source>
        <dbReference type="RuleBase" id="RU000481"/>
    </source>
</evidence>
<dbReference type="EC" id="2.6.1.83" evidence="3 9"/>
<dbReference type="InterPro" id="IPR004839">
    <property type="entry name" value="Aminotransferase_I/II_large"/>
</dbReference>
<feature type="binding site" evidence="9">
    <location>
        <begin position="237"/>
        <end position="239"/>
    </location>
    <ligand>
        <name>pyridoxal 5'-phosphate</name>
        <dbReference type="ChEBI" id="CHEBI:597326"/>
    </ligand>
</feature>
<dbReference type="SUPFAM" id="SSF53383">
    <property type="entry name" value="PLP-dependent transferases"/>
    <property type="match status" value="1"/>
</dbReference>
<dbReference type="UniPathway" id="UPA00034">
    <property type="reaction ID" value="UER00466"/>
</dbReference>
<comment type="caution">
    <text evidence="9">Lacks conserved residue(s) required for the propagation of feature annotation.</text>
</comment>
<feature type="binding site" evidence="9">
    <location>
        <position position="15"/>
    </location>
    <ligand>
        <name>substrate</name>
    </ligand>
</feature>
<evidence type="ECO:0000256" key="3">
    <source>
        <dbReference type="ARBA" id="ARBA00013138"/>
    </source>
</evidence>
<keyword evidence="5 9" id="KW-0032">Aminotransferase</keyword>
<evidence type="ECO:0000313" key="13">
    <source>
        <dbReference type="Proteomes" id="UP000441717"/>
    </source>
</evidence>
<accession>A0A6N7IWC6</accession>
<comment type="similarity">
    <text evidence="9">Belongs to the class-I pyridoxal-phosphate-dependent aminotransferase family. LL-diaminopimelate aminotransferase subfamily.</text>
</comment>
<dbReference type="Gene3D" id="3.90.1150.10">
    <property type="entry name" value="Aspartate Aminotransferase, domain 1"/>
    <property type="match status" value="1"/>
</dbReference>
<dbReference type="GO" id="GO:0010285">
    <property type="term" value="F:L,L-diaminopimelate aminotransferase activity"/>
    <property type="evidence" value="ECO:0007669"/>
    <property type="project" value="UniProtKB-UniRule"/>
</dbReference>
<feature type="binding site" evidence="9">
    <location>
        <position position="248"/>
    </location>
    <ligand>
        <name>pyridoxal 5'-phosphate</name>
        <dbReference type="ChEBI" id="CHEBI:597326"/>
    </ligand>
</feature>
<dbReference type="Gene3D" id="3.40.640.10">
    <property type="entry name" value="Type I PLP-dependent aspartate aminotransferase-like (Major domain)"/>
    <property type="match status" value="1"/>
</dbReference>
<comment type="catalytic activity">
    <reaction evidence="8 9">
        <text>(2S,6S)-2,6-diaminopimelate + 2-oxoglutarate = (S)-2,3,4,5-tetrahydrodipicolinate + L-glutamate + H2O + H(+)</text>
        <dbReference type="Rhea" id="RHEA:23988"/>
        <dbReference type="ChEBI" id="CHEBI:15377"/>
        <dbReference type="ChEBI" id="CHEBI:15378"/>
        <dbReference type="ChEBI" id="CHEBI:16810"/>
        <dbReference type="ChEBI" id="CHEBI:16845"/>
        <dbReference type="ChEBI" id="CHEBI:29985"/>
        <dbReference type="ChEBI" id="CHEBI:57609"/>
        <dbReference type="EC" id="2.6.1.83"/>
    </reaction>
</comment>
<keyword evidence="7 9" id="KW-0663">Pyridoxal phosphate</keyword>
<evidence type="ECO:0000256" key="8">
    <source>
        <dbReference type="ARBA" id="ARBA00051934"/>
    </source>
</evidence>
<comment type="pathway">
    <text evidence="2 9">Amino-acid biosynthesis; L-lysine biosynthesis via DAP pathway; LL-2,6-diaminopimelate from (S)-tetrahydrodipicolinate (aminotransferase route): step 1/1.</text>
</comment>
<evidence type="ECO:0000256" key="1">
    <source>
        <dbReference type="ARBA" id="ARBA00001933"/>
    </source>
</evidence>
<protein>
    <recommendedName>
        <fullName evidence="4 9">LL-diaminopimelate aminotransferase</fullName>
        <shortName evidence="9">DAP-AT</shortName>
        <shortName evidence="9">DAP-aminotransferase</shortName>
        <shortName evidence="9">LL-DAP-aminotransferase</shortName>
        <ecNumber evidence="3 9">2.6.1.83</ecNumber>
    </recommendedName>
</protein>
<dbReference type="InterPro" id="IPR015422">
    <property type="entry name" value="PyrdxlP-dep_Trfase_small"/>
</dbReference>
<dbReference type="PROSITE" id="PS00105">
    <property type="entry name" value="AA_TRANSFER_CLASS_1"/>
    <property type="match status" value="1"/>
</dbReference>
<evidence type="ECO:0000259" key="11">
    <source>
        <dbReference type="Pfam" id="PF00155"/>
    </source>
</evidence>
<evidence type="ECO:0000313" key="12">
    <source>
        <dbReference type="EMBL" id="MQL53859.1"/>
    </source>
</evidence>
<feature type="binding site" evidence="9">
    <location>
        <position position="366"/>
    </location>
    <ligand>
        <name>substrate</name>
    </ligand>
</feature>
<dbReference type="Proteomes" id="UP000441717">
    <property type="component" value="Unassembled WGS sequence"/>
</dbReference>
<keyword evidence="13" id="KW-1185">Reference proteome</keyword>
<reference evidence="12 13" key="1">
    <citation type="submission" date="2019-10" db="EMBL/GenBank/DDBJ databases">
        <title>Comparative genomics of sulfur disproportionating microorganisms.</title>
        <authorList>
            <person name="Ward L.M."/>
            <person name="Bertran E."/>
            <person name="Johnston D."/>
        </authorList>
    </citation>
    <scope>NUCLEOTIDE SEQUENCE [LARGE SCALE GENOMIC DNA]</scope>
    <source>
        <strain evidence="12 13">DSM 14055</strain>
    </source>
</reference>
<dbReference type="CDD" id="cd00609">
    <property type="entry name" value="AAT_like"/>
    <property type="match status" value="1"/>
</dbReference>
<dbReference type="InterPro" id="IPR004838">
    <property type="entry name" value="NHTrfase_class1_PyrdxlP-BS"/>
</dbReference>
<name>A0A6N7IWC6_9FIRM</name>
<feature type="binding site" evidence="9">
    <location>
        <position position="209"/>
    </location>
    <ligand>
        <name>pyridoxal 5'-phosphate</name>
        <dbReference type="ChEBI" id="CHEBI:597326"/>
    </ligand>
</feature>
<keyword evidence="6 9" id="KW-0808">Transferase</keyword>
<dbReference type="InterPro" id="IPR050881">
    <property type="entry name" value="LL-DAP_aminotransferase"/>
</dbReference>
<comment type="subunit">
    <text evidence="9">Homodimer.</text>
</comment>